<keyword evidence="1" id="KW-0479">Metal-binding</keyword>
<protein>
    <submittedName>
        <fullName evidence="4">Zinc finger family protein</fullName>
    </submittedName>
</protein>
<organism evidence="4">
    <name type="scientific">Tetraselmis sp. GSL018</name>
    <dbReference type="NCBI Taxonomy" id="582737"/>
    <lineage>
        <taxon>Eukaryota</taxon>
        <taxon>Viridiplantae</taxon>
        <taxon>Chlorophyta</taxon>
        <taxon>core chlorophytes</taxon>
        <taxon>Chlorodendrophyceae</taxon>
        <taxon>Chlorodendrales</taxon>
        <taxon>Chlorodendraceae</taxon>
        <taxon>Tetraselmis</taxon>
    </lineage>
</organism>
<proteinExistence type="predicted"/>
<feature type="compositionally biased region" description="Gly residues" evidence="2">
    <location>
        <begin position="75"/>
        <end position="89"/>
    </location>
</feature>
<feature type="domain" description="RING-type" evidence="3">
    <location>
        <begin position="241"/>
        <end position="282"/>
    </location>
</feature>
<evidence type="ECO:0000256" key="1">
    <source>
        <dbReference type="PROSITE-ProRule" id="PRU00175"/>
    </source>
</evidence>
<evidence type="ECO:0000256" key="2">
    <source>
        <dbReference type="SAM" id="MobiDB-lite"/>
    </source>
</evidence>
<keyword evidence="1" id="KW-0862">Zinc</keyword>
<reference evidence="4" key="1">
    <citation type="submission" date="2014-05" db="EMBL/GenBank/DDBJ databases">
        <title>The transcriptome of the halophilic microalga Tetraselmis sp. GSL018 isolated from the Great Salt Lake, Utah.</title>
        <authorList>
            <person name="Jinkerson R.E."/>
            <person name="D'Adamo S."/>
            <person name="Posewitz M.C."/>
        </authorList>
    </citation>
    <scope>NUCLEOTIDE SEQUENCE</scope>
    <source>
        <strain evidence="4">GSL018</strain>
    </source>
</reference>
<dbReference type="SUPFAM" id="SSF57850">
    <property type="entry name" value="RING/U-box"/>
    <property type="match status" value="1"/>
</dbReference>
<dbReference type="EMBL" id="GBEZ01011320">
    <property type="protein sequence ID" value="JAC74455.1"/>
    <property type="molecule type" value="Transcribed_RNA"/>
</dbReference>
<feature type="region of interest" description="Disordered" evidence="2">
    <location>
        <begin position="143"/>
        <end position="181"/>
    </location>
</feature>
<evidence type="ECO:0000259" key="3">
    <source>
        <dbReference type="PROSITE" id="PS50089"/>
    </source>
</evidence>
<dbReference type="PANTHER" id="PTHR47530:SF4">
    <property type="entry name" value="E3 UBIQUITIN LIGASE BIG BROTHER-RELATED"/>
    <property type="match status" value="1"/>
</dbReference>
<dbReference type="SMART" id="SM00184">
    <property type="entry name" value="RING"/>
    <property type="match status" value="1"/>
</dbReference>
<evidence type="ECO:0000313" key="4">
    <source>
        <dbReference type="EMBL" id="JAC74455.1"/>
    </source>
</evidence>
<feature type="region of interest" description="Disordered" evidence="2">
    <location>
        <begin position="1"/>
        <end position="24"/>
    </location>
</feature>
<dbReference type="Gene3D" id="3.30.40.10">
    <property type="entry name" value="Zinc/RING finger domain, C3HC4 (zinc finger)"/>
    <property type="match status" value="1"/>
</dbReference>
<dbReference type="GO" id="GO:0008270">
    <property type="term" value="F:zinc ion binding"/>
    <property type="evidence" value="ECO:0007669"/>
    <property type="project" value="UniProtKB-KW"/>
</dbReference>
<dbReference type="InterPro" id="IPR013083">
    <property type="entry name" value="Znf_RING/FYVE/PHD"/>
</dbReference>
<accession>A0A061RUR7</accession>
<dbReference type="PANTHER" id="PTHR47530">
    <property type="entry name" value="E3 UBIQUITIN LIGASE BIG BROTHER-RELATED"/>
    <property type="match status" value="1"/>
</dbReference>
<dbReference type="AlphaFoldDB" id="A0A061RUR7"/>
<keyword evidence="1" id="KW-0863">Zinc-finger</keyword>
<name>A0A061RUR7_9CHLO</name>
<dbReference type="Pfam" id="PF13639">
    <property type="entry name" value="zf-RING_2"/>
    <property type="match status" value="1"/>
</dbReference>
<dbReference type="InterPro" id="IPR043312">
    <property type="entry name" value="AtBBR-like"/>
</dbReference>
<gene>
    <name evidence="4" type="ORF">TSPGSL018_25896</name>
</gene>
<dbReference type="PROSITE" id="PS50089">
    <property type="entry name" value="ZF_RING_2"/>
    <property type="match status" value="1"/>
</dbReference>
<dbReference type="InterPro" id="IPR001841">
    <property type="entry name" value="Znf_RING"/>
</dbReference>
<feature type="region of interest" description="Disordered" evidence="2">
    <location>
        <begin position="75"/>
        <end position="95"/>
    </location>
</feature>
<sequence>MPVSDHEGGTGQLQTPPSIVSEGYTGGLVDAEENQHCGEPAADDQACSDLALALLMQQQEQAYFLMAEQSLRHGGTGALHEGQGGAGEGDAGERAPSDVDLAMRLQQEEQRQFEQRLIAMAGIRFGGLSLCRGGRGSFASMRSAARSLRGGGEPEGREGGERPPPPLPSLPCTGGEEDEEDAAGIHEVPEVEQMSYESLLALGDIAGRVSRGAAAGAVAAIRTARFAPKVGAGEDEDGEQCAVCRMEFEAGEELSLLPCGHGYHRECIQRWLEDNKACPVCNTELGDKTSGEEA</sequence>
<feature type="compositionally biased region" description="Basic and acidic residues" evidence="2">
    <location>
        <begin position="152"/>
        <end position="161"/>
    </location>
</feature>